<dbReference type="GeneID" id="41992666"/>
<sequence length="212" mass="24748">MSFIITSMSQLNLSDVTTMGNLKDTFLTLPVEIRIEILSYLGTRRNITPITAASPCMLDTYIENEMYIRRTFYKRTFTDRMMQDALAFITFPPNTYGSLNIGHPVILSHKARWMSRELPCPFNTTRRNDIDDLDSLYHRLDNRIPKYWVGLPNNPNGPVNWVARSQIEIQRHLQKLLKSEILKEWWYNILARVVNGGAILRDMEKTVYDTSN</sequence>
<gene>
    <name evidence="1" type="ORF">FIESC28_03221</name>
</gene>
<organism evidence="1 2">
    <name type="scientific">Fusarium coffeatum</name>
    <dbReference type="NCBI Taxonomy" id="231269"/>
    <lineage>
        <taxon>Eukaryota</taxon>
        <taxon>Fungi</taxon>
        <taxon>Dikarya</taxon>
        <taxon>Ascomycota</taxon>
        <taxon>Pezizomycotina</taxon>
        <taxon>Sordariomycetes</taxon>
        <taxon>Hypocreomycetidae</taxon>
        <taxon>Hypocreales</taxon>
        <taxon>Nectriaceae</taxon>
        <taxon>Fusarium</taxon>
        <taxon>Fusarium incarnatum-equiseti species complex</taxon>
    </lineage>
</organism>
<evidence type="ECO:0000313" key="2">
    <source>
        <dbReference type="Proteomes" id="UP000253153"/>
    </source>
</evidence>
<dbReference type="OrthoDB" id="4636359at2759"/>
<dbReference type="AlphaFoldDB" id="A0A366S3N4"/>
<dbReference type="Proteomes" id="UP000253153">
    <property type="component" value="Unassembled WGS sequence"/>
</dbReference>
<keyword evidence="2" id="KW-1185">Reference proteome</keyword>
<evidence type="ECO:0008006" key="3">
    <source>
        <dbReference type="Google" id="ProtNLM"/>
    </source>
</evidence>
<reference evidence="1 2" key="1">
    <citation type="submission" date="2018-06" db="EMBL/GenBank/DDBJ databases">
        <title>Fusarium incarnatum-equiseti species complex species 28.</title>
        <authorList>
            <person name="Gardiner D.M."/>
        </authorList>
    </citation>
    <scope>NUCLEOTIDE SEQUENCE [LARGE SCALE GENOMIC DNA]</scope>
    <source>
        <strain evidence="1 2">FIESC_28</strain>
    </source>
</reference>
<dbReference type="RefSeq" id="XP_031018502.1">
    <property type="nucleotide sequence ID" value="XM_031157370.1"/>
</dbReference>
<accession>A0A366S3N4</accession>
<name>A0A366S3N4_9HYPO</name>
<evidence type="ECO:0000313" key="1">
    <source>
        <dbReference type="EMBL" id="RBR23911.1"/>
    </source>
</evidence>
<comment type="caution">
    <text evidence="1">The sequence shown here is derived from an EMBL/GenBank/DDBJ whole genome shotgun (WGS) entry which is preliminary data.</text>
</comment>
<protein>
    <recommendedName>
        <fullName evidence="3">F-box domain-containing protein</fullName>
    </recommendedName>
</protein>
<dbReference type="EMBL" id="QKXC01000066">
    <property type="protein sequence ID" value="RBR23911.1"/>
    <property type="molecule type" value="Genomic_DNA"/>
</dbReference>
<proteinExistence type="predicted"/>